<dbReference type="InterPro" id="IPR029510">
    <property type="entry name" value="Ald_DH_CS_GLU"/>
</dbReference>
<dbReference type="PANTHER" id="PTHR43353:SF6">
    <property type="entry name" value="CYTOPLASMIC ALDEHYDE DEHYDROGENASE (EUROFUNG)"/>
    <property type="match status" value="1"/>
</dbReference>
<dbReference type="InterPro" id="IPR050740">
    <property type="entry name" value="Aldehyde_DH_Superfamily"/>
</dbReference>
<sequence length="487" mass="52563">MASPIIDSDDMESRSGFVVPLWIDGREVFTQETFDVISPVDGKVSWRASSANESDVMAAVEAASTAFLSWSKTKPAERRSVFLRAHALLIEKRDLAKKYSYVETASSETQFAFEYNAGMELCLQLANLPAAMTGTVPETNEAGSRAMIIREPYGVVLGIAPWNAPHVLGLRACLAPLAVGNTVILKGPELAPATYWNFVSILHEAGLPRGCLNTIYHAPQSAASITQLLISHPAIKKVNFTGSTKVGSIVARLAGQNLKPCLLELGGKAPAIVCEDADLSLTAQQCVLGAFIHSGQICMSTERIIVHSKILADFKQALKAAFEEIISQGKPTVLITEVAAKRNKELLEDAVSKGARAVCGDLATPFGASNTLHPVILENVTKEMNLFYSESFGPSVAIFPVKSDEEALALANDTEYGLSSAIFTEDLRRGMQLARGIETGSVHINGMTIHDEPWLPHGGAKRSGFGRNNAIEGLQEWTRTKVITWKD</sequence>
<dbReference type="RefSeq" id="XP_064704618.1">
    <property type="nucleotide sequence ID" value="XM_064848079.1"/>
</dbReference>
<keyword evidence="6" id="KW-1185">Reference proteome</keyword>
<reference evidence="5 6" key="1">
    <citation type="submission" date="2023-08" db="EMBL/GenBank/DDBJ databases">
        <title>Black Yeasts Isolated from many extreme environments.</title>
        <authorList>
            <person name="Coleine C."/>
            <person name="Stajich J.E."/>
            <person name="Selbmann L."/>
        </authorList>
    </citation>
    <scope>NUCLEOTIDE SEQUENCE [LARGE SCALE GENOMIC DNA]</scope>
    <source>
        <strain evidence="5 6">CCFEE 5792</strain>
    </source>
</reference>
<organism evidence="5 6">
    <name type="scientific">Exophiala bonariae</name>
    <dbReference type="NCBI Taxonomy" id="1690606"/>
    <lineage>
        <taxon>Eukaryota</taxon>
        <taxon>Fungi</taxon>
        <taxon>Dikarya</taxon>
        <taxon>Ascomycota</taxon>
        <taxon>Pezizomycotina</taxon>
        <taxon>Eurotiomycetes</taxon>
        <taxon>Chaetothyriomycetidae</taxon>
        <taxon>Chaetothyriales</taxon>
        <taxon>Herpotrichiellaceae</taxon>
        <taxon>Exophiala</taxon>
    </lineage>
</organism>
<dbReference type="InterPro" id="IPR016162">
    <property type="entry name" value="Ald_DH_N"/>
</dbReference>
<evidence type="ECO:0000313" key="5">
    <source>
        <dbReference type="EMBL" id="KAK5049573.1"/>
    </source>
</evidence>
<name>A0AAV9N589_9EURO</name>
<dbReference type="EMBL" id="JAVRRD010000019">
    <property type="protein sequence ID" value="KAK5049573.1"/>
    <property type="molecule type" value="Genomic_DNA"/>
</dbReference>
<dbReference type="Proteomes" id="UP001358417">
    <property type="component" value="Unassembled WGS sequence"/>
</dbReference>
<comment type="similarity">
    <text evidence="3">Belongs to the aldehyde dehydrogenase family.</text>
</comment>
<feature type="active site" evidence="2">
    <location>
        <position position="264"/>
    </location>
</feature>
<dbReference type="CDD" id="cd07105">
    <property type="entry name" value="ALDH_SaliADH"/>
    <property type="match status" value="1"/>
</dbReference>
<evidence type="ECO:0000256" key="3">
    <source>
        <dbReference type="RuleBase" id="RU003345"/>
    </source>
</evidence>
<dbReference type="PANTHER" id="PTHR43353">
    <property type="entry name" value="SUCCINATE-SEMIALDEHYDE DEHYDROGENASE, MITOCHONDRIAL"/>
    <property type="match status" value="1"/>
</dbReference>
<evidence type="ECO:0000256" key="2">
    <source>
        <dbReference type="PROSITE-ProRule" id="PRU10007"/>
    </source>
</evidence>
<evidence type="ECO:0000313" key="6">
    <source>
        <dbReference type="Proteomes" id="UP001358417"/>
    </source>
</evidence>
<keyword evidence="1 3" id="KW-0560">Oxidoreductase</keyword>
<dbReference type="Gene3D" id="3.40.605.10">
    <property type="entry name" value="Aldehyde Dehydrogenase, Chain A, domain 1"/>
    <property type="match status" value="1"/>
</dbReference>
<dbReference type="PROSITE" id="PS00687">
    <property type="entry name" value="ALDEHYDE_DEHYDR_GLU"/>
    <property type="match status" value="1"/>
</dbReference>
<dbReference type="Pfam" id="PF00171">
    <property type="entry name" value="Aldedh"/>
    <property type="match status" value="1"/>
</dbReference>
<gene>
    <name evidence="5" type="ORF">LTR84_004502</name>
</gene>
<dbReference type="AlphaFoldDB" id="A0AAV9N589"/>
<feature type="domain" description="Aldehyde dehydrogenase" evidence="4">
    <location>
        <begin position="31"/>
        <end position="483"/>
    </location>
</feature>
<dbReference type="InterPro" id="IPR015590">
    <property type="entry name" value="Aldehyde_DH_dom"/>
</dbReference>
<dbReference type="GeneID" id="89972680"/>
<dbReference type="Gene3D" id="3.40.309.10">
    <property type="entry name" value="Aldehyde Dehydrogenase, Chain A, domain 2"/>
    <property type="match status" value="1"/>
</dbReference>
<comment type="caution">
    <text evidence="5">The sequence shown here is derived from an EMBL/GenBank/DDBJ whole genome shotgun (WGS) entry which is preliminary data.</text>
</comment>
<dbReference type="SUPFAM" id="SSF53720">
    <property type="entry name" value="ALDH-like"/>
    <property type="match status" value="1"/>
</dbReference>
<dbReference type="InterPro" id="IPR016161">
    <property type="entry name" value="Ald_DH/histidinol_DH"/>
</dbReference>
<dbReference type="InterPro" id="IPR016163">
    <property type="entry name" value="Ald_DH_C"/>
</dbReference>
<protein>
    <recommendedName>
        <fullName evidence="4">Aldehyde dehydrogenase domain-containing protein</fullName>
    </recommendedName>
</protein>
<proteinExistence type="inferred from homology"/>
<evidence type="ECO:0000259" key="4">
    <source>
        <dbReference type="Pfam" id="PF00171"/>
    </source>
</evidence>
<dbReference type="GO" id="GO:0009450">
    <property type="term" value="P:gamma-aminobutyric acid catabolic process"/>
    <property type="evidence" value="ECO:0007669"/>
    <property type="project" value="TreeGrafter"/>
</dbReference>
<dbReference type="GO" id="GO:0004777">
    <property type="term" value="F:succinate-semialdehyde dehydrogenase (NAD+) activity"/>
    <property type="evidence" value="ECO:0007669"/>
    <property type="project" value="TreeGrafter"/>
</dbReference>
<evidence type="ECO:0000256" key="1">
    <source>
        <dbReference type="ARBA" id="ARBA00023002"/>
    </source>
</evidence>
<accession>A0AAV9N589</accession>